<dbReference type="PROSITE" id="PS00815">
    <property type="entry name" value="AIPM_HOMOCIT_SYNTH_1"/>
    <property type="match status" value="1"/>
</dbReference>
<sequence>MQLDIERLIEDLGGPGAVAEGLSQLFPDEPVSRAAIYKWRERGSLPLSQLNKLAQLAASQGKKFDFNDYLNAAGTAAQGQGRAFNMGDRLYIFDTTLRDGEQSPGASMTKEEKIRIARQLERLGVDVIEAGFAAASPGDADAIRAIAEVIKDSTVCSLARANERDVRAAGEAIKPAARGRIHTFIATSPIHMEKKLRMSPDEVVAAAVKAVQIAREYTDDVEFSAEDALRSDIDFLARIFGEVIKAGATTLNVPDTVGYAVPRATEAFFRELISKTPGGDKVIWSAHCHNDLGMAVANSLAAVLGGARQVECTINGLGERAGNAALEEIVMAVRTRKDVFAVETRVDATQIVPASKLVSTVTGYPVQPNKAIVGANAFAHESGIHQDGVLKHRETYEIMSAESVGWSANRLTLGKLSGRNAFKTKLTDLGIVLDSEEALNAAFARFKDLADRKREIFDEDLHALVSDEMVSTLQEDYKFVSLKINTETGEAPQAAIVFVEHGMEKRCESSGSGPVDAAFKAIESTVNSQAELELYSVNAITKGTESQGEVTVRLAKDGRVVNGQGADTDVIVASAKAYLSALNKLSNRQERVKAQGDV</sequence>
<dbReference type="FunFam" id="1.10.238.260:FF:000001">
    <property type="entry name" value="2-isopropylmalate synthase"/>
    <property type="match status" value="1"/>
</dbReference>
<feature type="region of interest" description="Regulatory domain" evidence="12">
    <location>
        <begin position="478"/>
        <end position="598"/>
    </location>
</feature>
<evidence type="ECO:0000313" key="15">
    <source>
        <dbReference type="Proteomes" id="UP000198290"/>
    </source>
</evidence>
<evidence type="ECO:0000256" key="11">
    <source>
        <dbReference type="ARBA" id="ARBA00029993"/>
    </source>
</evidence>
<protein>
    <recommendedName>
        <fullName evidence="4 12">2-isopropylmalate synthase</fullName>
        <ecNumber evidence="3 12">2.3.3.13</ecNumber>
    </recommendedName>
    <alternativeName>
        <fullName evidence="11 12">Alpha-IPM synthase</fullName>
    </alternativeName>
    <alternativeName>
        <fullName evidence="12">Alpha-isopropylmalate synthase</fullName>
    </alternativeName>
</protein>
<dbReference type="SMART" id="SM00917">
    <property type="entry name" value="LeuA_dimer"/>
    <property type="match status" value="1"/>
</dbReference>
<gene>
    <name evidence="12" type="primary">leuA</name>
    <name evidence="14" type="ORF">DLM_3729</name>
</gene>
<comment type="catalytic activity">
    <reaction evidence="12">
        <text>3-methyl-2-oxobutanoate + acetyl-CoA + H2O = (2S)-2-isopropylmalate + CoA + H(+)</text>
        <dbReference type="Rhea" id="RHEA:21524"/>
        <dbReference type="ChEBI" id="CHEBI:1178"/>
        <dbReference type="ChEBI" id="CHEBI:11851"/>
        <dbReference type="ChEBI" id="CHEBI:15377"/>
        <dbReference type="ChEBI" id="CHEBI:15378"/>
        <dbReference type="ChEBI" id="CHEBI:57287"/>
        <dbReference type="ChEBI" id="CHEBI:57288"/>
        <dbReference type="EC" id="2.3.3.13"/>
    </reaction>
</comment>
<dbReference type="GO" id="GO:0003852">
    <property type="term" value="F:2-isopropylmalate synthase activity"/>
    <property type="evidence" value="ECO:0007669"/>
    <property type="project" value="UniProtKB-UniRule"/>
</dbReference>
<dbReference type="HAMAP" id="MF_01025">
    <property type="entry name" value="LeuA_type1"/>
    <property type="match status" value="1"/>
</dbReference>
<evidence type="ECO:0000256" key="1">
    <source>
        <dbReference type="ARBA" id="ARBA00004689"/>
    </source>
</evidence>
<feature type="binding site" evidence="12">
    <location>
        <position position="287"/>
    </location>
    <ligand>
        <name>Mn(2+)</name>
        <dbReference type="ChEBI" id="CHEBI:29035"/>
    </ligand>
</feature>
<keyword evidence="15" id="KW-1185">Reference proteome</keyword>
<dbReference type="InterPro" id="IPR050073">
    <property type="entry name" value="2-IPM_HCS-like"/>
</dbReference>
<dbReference type="GO" id="GO:0009098">
    <property type="term" value="P:L-leucine biosynthetic process"/>
    <property type="evidence" value="ECO:0007669"/>
    <property type="project" value="UniProtKB-UniRule"/>
</dbReference>
<dbReference type="PANTHER" id="PTHR10277:SF9">
    <property type="entry name" value="2-ISOPROPYLMALATE SYNTHASE 1, CHLOROPLASTIC-RELATED"/>
    <property type="match status" value="1"/>
</dbReference>
<dbReference type="AlphaFoldDB" id="A0A3G9GKG9"/>
<keyword evidence="14" id="KW-0012">Acyltransferase</keyword>
<dbReference type="PROSITE" id="PS00816">
    <property type="entry name" value="AIPM_HOMOCIT_SYNTH_2"/>
    <property type="match status" value="1"/>
</dbReference>
<dbReference type="CDD" id="cd07940">
    <property type="entry name" value="DRE_TIM_IPMS"/>
    <property type="match status" value="1"/>
</dbReference>
<dbReference type="Pfam" id="PF00682">
    <property type="entry name" value="HMGL-like"/>
    <property type="match status" value="1"/>
</dbReference>
<keyword evidence="7 12" id="KW-0808">Transferase</keyword>
<dbReference type="InterPro" id="IPR013785">
    <property type="entry name" value="Aldolase_TIM"/>
</dbReference>
<evidence type="ECO:0000256" key="3">
    <source>
        <dbReference type="ARBA" id="ARBA00012973"/>
    </source>
</evidence>
<evidence type="ECO:0000256" key="2">
    <source>
        <dbReference type="ARBA" id="ARBA00009396"/>
    </source>
</evidence>
<comment type="pathway">
    <text evidence="1 12">Amino-acid biosynthesis; L-leucine biosynthesis; L-leucine from 3-methyl-2-oxobutanoate: step 1/4.</text>
</comment>
<dbReference type="KEGG" id="amah:DLM_3729"/>
<dbReference type="NCBIfam" id="NF002086">
    <property type="entry name" value="PRK00915.1-3"/>
    <property type="match status" value="1"/>
</dbReference>
<dbReference type="SUPFAM" id="SSF110921">
    <property type="entry name" value="2-isopropylmalate synthase LeuA, allosteric (dimerisation) domain"/>
    <property type="match status" value="1"/>
</dbReference>
<dbReference type="InterPro" id="IPR036230">
    <property type="entry name" value="LeuA_allosteric_dom_sf"/>
</dbReference>
<dbReference type="Gene3D" id="3.20.20.70">
    <property type="entry name" value="Aldolase class I"/>
    <property type="match status" value="1"/>
</dbReference>
<feature type="binding site" evidence="12">
    <location>
        <position position="323"/>
    </location>
    <ligand>
        <name>Mn(2+)</name>
        <dbReference type="ChEBI" id="CHEBI:29035"/>
    </ligand>
</feature>
<evidence type="ECO:0000256" key="4">
    <source>
        <dbReference type="ARBA" id="ARBA00018198"/>
    </source>
</evidence>
<dbReference type="RefSeq" id="WP_089082592.1">
    <property type="nucleotide sequence ID" value="NZ_AP018823.1"/>
</dbReference>
<dbReference type="InterPro" id="IPR002034">
    <property type="entry name" value="AIPM/Hcit_synth_CS"/>
</dbReference>
<dbReference type="GO" id="GO:0003985">
    <property type="term" value="F:acetyl-CoA C-acetyltransferase activity"/>
    <property type="evidence" value="ECO:0007669"/>
    <property type="project" value="UniProtKB-UniRule"/>
</dbReference>
<dbReference type="PANTHER" id="PTHR10277">
    <property type="entry name" value="HOMOCITRATE SYNTHASE-RELATED"/>
    <property type="match status" value="1"/>
</dbReference>
<dbReference type="UniPathway" id="UPA00048">
    <property type="reaction ID" value="UER00070"/>
</dbReference>
<evidence type="ECO:0000256" key="7">
    <source>
        <dbReference type="ARBA" id="ARBA00022679"/>
    </source>
</evidence>
<evidence type="ECO:0000313" key="14">
    <source>
        <dbReference type="EMBL" id="BBF87313.1"/>
    </source>
</evidence>
<feature type="binding site" evidence="12">
    <location>
        <position position="99"/>
    </location>
    <ligand>
        <name>Mn(2+)</name>
        <dbReference type="ChEBI" id="CHEBI:29035"/>
    </ligand>
</feature>
<keyword evidence="8 12" id="KW-0479">Metal-binding</keyword>
<dbReference type="OrthoDB" id="9803573at2"/>
<dbReference type="EC" id="2.3.3.13" evidence="3 12"/>
<dbReference type="GO" id="GO:0005829">
    <property type="term" value="C:cytosol"/>
    <property type="evidence" value="ECO:0007669"/>
    <property type="project" value="TreeGrafter"/>
</dbReference>
<reference evidence="15" key="3">
    <citation type="journal article" date="2017" name="Plant Physiol. Biochem.">
        <title>Differential oxidative and antioxidative response of duckweed Lemna minor toward plant growth promoting/inhibiting bacteria.</title>
        <authorList>
            <person name="Ishizawa H."/>
            <person name="Kuroda M."/>
            <person name="Morikawa M."/>
            <person name="Ike M."/>
        </authorList>
    </citation>
    <scope>NUCLEOTIDE SEQUENCE [LARGE SCALE GENOMIC DNA]</scope>
    <source>
        <strain evidence="15">H3</strain>
    </source>
</reference>
<keyword evidence="5 12" id="KW-0432">Leucine biosynthesis</keyword>
<dbReference type="FunFam" id="3.20.20.70:FF:000010">
    <property type="entry name" value="2-isopropylmalate synthase"/>
    <property type="match status" value="1"/>
</dbReference>
<keyword evidence="12" id="KW-0963">Cytoplasm</keyword>
<evidence type="ECO:0000256" key="5">
    <source>
        <dbReference type="ARBA" id="ARBA00022430"/>
    </source>
</evidence>
<evidence type="ECO:0000256" key="8">
    <source>
        <dbReference type="ARBA" id="ARBA00022723"/>
    </source>
</evidence>
<name>A0A3G9GKG9_9NEIS</name>
<comment type="similarity">
    <text evidence="2 12">Belongs to the alpha-IPM synthase/homocitrate synthase family. LeuA type 1 subfamily.</text>
</comment>
<feature type="domain" description="Pyruvate carboxyltransferase" evidence="13">
    <location>
        <begin position="90"/>
        <end position="352"/>
    </location>
</feature>
<evidence type="ECO:0000256" key="9">
    <source>
        <dbReference type="ARBA" id="ARBA00023211"/>
    </source>
</evidence>
<dbReference type="Proteomes" id="UP000198290">
    <property type="component" value="Chromosome"/>
</dbReference>
<reference evidence="14 15" key="2">
    <citation type="journal article" date="2017" name="Genome Announc.">
        <title>Draft genome sequence of Aquitalea magnusonii strain H3, a plant growth-promoting bacterium of duckweed Lemna minor.</title>
        <authorList>
            <person name="Ishizawa H."/>
            <person name="Kuroda M."/>
            <person name="Ike M."/>
        </authorList>
    </citation>
    <scope>NUCLEOTIDE SEQUENCE [LARGE SCALE GENOMIC DNA]</scope>
    <source>
        <strain evidence="14 15">H3</strain>
    </source>
</reference>
<dbReference type="STRING" id="332411.VI06_05560"/>
<dbReference type="InterPro" id="IPR013709">
    <property type="entry name" value="2-isopropylmalate_synth_dimer"/>
</dbReference>
<dbReference type="Pfam" id="PF08502">
    <property type="entry name" value="LeuA_dimer"/>
    <property type="match status" value="1"/>
</dbReference>
<evidence type="ECO:0000256" key="6">
    <source>
        <dbReference type="ARBA" id="ARBA00022605"/>
    </source>
</evidence>
<dbReference type="FunFam" id="3.30.160.270:FF:000003">
    <property type="entry name" value="2-isopropylmalate synthase"/>
    <property type="match status" value="1"/>
</dbReference>
<keyword evidence="9 12" id="KW-0464">Manganese</keyword>
<dbReference type="EMBL" id="AP018823">
    <property type="protein sequence ID" value="BBF87313.1"/>
    <property type="molecule type" value="Genomic_DNA"/>
</dbReference>
<keyword evidence="6 12" id="KW-0028">Amino-acid biosynthesis</keyword>
<dbReference type="Gene3D" id="1.10.238.260">
    <property type="match status" value="1"/>
</dbReference>
<dbReference type="Gene3D" id="3.30.160.270">
    <property type="match status" value="1"/>
</dbReference>
<dbReference type="Pfam" id="PF22617">
    <property type="entry name" value="HCS_D2"/>
    <property type="match status" value="1"/>
</dbReference>
<dbReference type="PROSITE" id="PS50991">
    <property type="entry name" value="PYR_CT"/>
    <property type="match status" value="1"/>
</dbReference>
<dbReference type="GO" id="GO:0030145">
    <property type="term" value="F:manganese ion binding"/>
    <property type="evidence" value="ECO:0007669"/>
    <property type="project" value="UniProtKB-UniRule"/>
</dbReference>
<comment type="function">
    <text evidence="12">Catalyzes the condensation of the acetyl group of acetyl-CoA with 3-methyl-2-oxobutanoate (2-ketoisovalerate) to form 3-carboxy-3-hydroxy-4-methylpentanoate (2-isopropylmalate).</text>
</comment>
<evidence type="ECO:0000259" key="13">
    <source>
        <dbReference type="PROSITE" id="PS50991"/>
    </source>
</evidence>
<comment type="cofactor">
    <cofactor evidence="12">
        <name>Mn(2+)</name>
        <dbReference type="ChEBI" id="CHEBI:29035"/>
    </cofactor>
</comment>
<comment type="subunit">
    <text evidence="12">Homodimer.</text>
</comment>
<dbReference type="NCBIfam" id="TIGR00973">
    <property type="entry name" value="leuA_bact"/>
    <property type="match status" value="1"/>
</dbReference>
<evidence type="ECO:0000256" key="12">
    <source>
        <dbReference type="HAMAP-Rule" id="MF_01025"/>
    </source>
</evidence>
<dbReference type="NCBIfam" id="NF046037">
    <property type="entry name" value="carphisopro"/>
    <property type="match status" value="1"/>
</dbReference>
<dbReference type="SUPFAM" id="SSF51569">
    <property type="entry name" value="Aldolase"/>
    <property type="match status" value="1"/>
</dbReference>
<dbReference type="InterPro" id="IPR000891">
    <property type="entry name" value="PYR_CT"/>
</dbReference>
<dbReference type="NCBIfam" id="NF002087">
    <property type="entry name" value="PRK00915.1-4"/>
    <property type="match status" value="1"/>
</dbReference>
<dbReference type="InterPro" id="IPR054691">
    <property type="entry name" value="LeuA/HCS_post-cat"/>
</dbReference>
<keyword evidence="10 12" id="KW-0100">Branched-chain amino acid biosynthesis</keyword>
<reference evidence="15" key="1">
    <citation type="journal article" date="2017" name="Biotechnol. Biofuels">
        <title>Evaluation of environmental bacterial communities as a factor affecting the growth of duckweed Lemna minor.</title>
        <authorList>
            <person name="Ishizawa H."/>
            <person name="Kuroda M."/>
            <person name="Morikawa M."/>
            <person name="Ike M."/>
        </authorList>
    </citation>
    <scope>NUCLEOTIDE SEQUENCE [LARGE SCALE GENOMIC DNA]</scope>
    <source>
        <strain evidence="15">H3</strain>
    </source>
</reference>
<dbReference type="InterPro" id="IPR005671">
    <property type="entry name" value="LeuA_bact_synth"/>
</dbReference>
<evidence type="ECO:0000256" key="10">
    <source>
        <dbReference type="ARBA" id="ARBA00023304"/>
    </source>
</evidence>
<organism evidence="14 15">
    <name type="scientific">Aquitalea magnusonii</name>
    <dbReference type="NCBI Taxonomy" id="332411"/>
    <lineage>
        <taxon>Bacteria</taxon>
        <taxon>Pseudomonadati</taxon>
        <taxon>Pseudomonadota</taxon>
        <taxon>Betaproteobacteria</taxon>
        <taxon>Neisseriales</taxon>
        <taxon>Chromobacteriaceae</taxon>
        <taxon>Aquitalea</taxon>
    </lineage>
</organism>
<proteinExistence type="inferred from homology"/>
<feature type="binding site" evidence="12">
    <location>
        <position position="289"/>
    </location>
    <ligand>
        <name>Mn(2+)</name>
        <dbReference type="ChEBI" id="CHEBI:29035"/>
    </ligand>
</feature>
<dbReference type="InterPro" id="IPR059216">
    <property type="entry name" value="LeuA_carph_isopro_dom"/>
</dbReference>
<accession>A0A3G9GKG9</accession>